<dbReference type="Pfam" id="PF06985">
    <property type="entry name" value="HET"/>
    <property type="match status" value="1"/>
</dbReference>
<dbReference type="InterPro" id="IPR010730">
    <property type="entry name" value="HET"/>
</dbReference>
<organism evidence="2 3">
    <name type="scientific">Exophiala spinifera</name>
    <dbReference type="NCBI Taxonomy" id="91928"/>
    <lineage>
        <taxon>Eukaryota</taxon>
        <taxon>Fungi</taxon>
        <taxon>Dikarya</taxon>
        <taxon>Ascomycota</taxon>
        <taxon>Pezizomycotina</taxon>
        <taxon>Eurotiomycetes</taxon>
        <taxon>Chaetothyriomycetidae</taxon>
        <taxon>Chaetothyriales</taxon>
        <taxon>Herpotrichiellaceae</taxon>
        <taxon>Exophiala</taxon>
    </lineage>
</organism>
<proteinExistence type="predicted"/>
<accession>A0A0D1ZV32</accession>
<keyword evidence="3" id="KW-1185">Reference proteome</keyword>
<feature type="domain" description="Heterokaryon incompatibility" evidence="1">
    <location>
        <begin position="23"/>
        <end position="109"/>
    </location>
</feature>
<dbReference type="STRING" id="91928.A0A0D1ZV32"/>
<dbReference type="AlphaFoldDB" id="A0A0D1ZV32"/>
<dbReference type="EMBL" id="KN847494">
    <property type="protein sequence ID" value="KIW16572.1"/>
    <property type="molecule type" value="Genomic_DNA"/>
</dbReference>
<dbReference type="OrthoDB" id="674604at2759"/>
<dbReference type="Proteomes" id="UP000053328">
    <property type="component" value="Unassembled WGS sequence"/>
</dbReference>
<gene>
    <name evidence="2" type="ORF">PV08_03760</name>
</gene>
<dbReference type="RefSeq" id="XP_016236788.1">
    <property type="nucleotide sequence ID" value="XM_016378111.1"/>
</dbReference>
<dbReference type="VEuPathDB" id="FungiDB:PV08_03760"/>
<dbReference type="HOGENOM" id="CLU_469286_0_0_1"/>
<dbReference type="PANTHER" id="PTHR10622">
    <property type="entry name" value="HET DOMAIN-CONTAINING PROTEIN"/>
    <property type="match status" value="1"/>
</dbReference>
<sequence length="579" mass="66778">MRLLHTRDLRVQDFAPSEAPRSYAILSHTWEEEEVTLQHMEKGDASTMKGYQKLRSSCQRAMKDGYDWIWIDTCCIDKTSSAELGEAINSMFTYYGHSAVCYAYLADIENPEGFGKSRWFTRGWTLQELLAPRHLIFFDKSWRELGTKQFFSKRISSGTGIPEEAILGTSVRTYNAAQRMSWASRRQTTRAEDIAYCLLGLFDIHMFPIYGEGTERAYIRLQEEILRQSEDHTLFLWTPKHDPYNQGLLASSPEAFCTHPECFTWMPQELCESQPTFDPYMYLIRQPSNVSKYLFKLDTKTYRTGLIPTEHQEFRTPASPSLGPTGLQISLLSNIRDESEDSRVMGTELKIIMFDVLLHGPDFRAPIHLYLRRERAPEHQDGFVPHRLGVWRRPTYSELQTSYFTKAPPFSFQRVPVAVSQVEAIVPYSGHDLNFVVSGNQSEELIDCVLLVDSDGSLKNISNPREPFKCRAGVVVLQHSCVQCDMQIKAVLYFGGHGTVYQPWCYLTHLTPPGKYEPSREDLFERHDLVSRESARFGPRSSWHMSCNVEMKVQIDLKSDQDFYFIMVSSAKKEVYHVQ</sequence>
<evidence type="ECO:0000313" key="2">
    <source>
        <dbReference type="EMBL" id="KIW16572.1"/>
    </source>
</evidence>
<name>A0A0D1ZV32_9EURO</name>
<dbReference type="PANTHER" id="PTHR10622:SF10">
    <property type="entry name" value="HET DOMAIN-CONTAINING PROTEIN"/>
    <property type="match status" value="1"/>
</dbReference>
<dbReference type="GeneID" id="27330843"/>
<evidence type="ECO:0000313" key="3">
    <source>
        <dbReference type="Proteomes" id="UP000053328"/>
    </source>
</evidence>
<evidence type="ECO:0000259" key="1">
    <source>
        <dbReference type="Pfam" id="PF06985"/>
    </source>
</evidence>
<protein>
    <recommendedName>
        <fullName evidence="1">Heterokaryon incompatibility domain-containing protein</fullName>
    </recommendedName>
</protein>
<reference evidence="2 3" key="1">
    <citation type="submission" date="2015-01" db="EMBL/GenBank/DDBJ databases">
        <title>The Genome Sequence of Exophiala spinifera CBS89968.</title>
        <authorList>
            <consortium name="The Broad Institute Genomics Platform"/>
            <person name="Cuomo C."/>
            <person name="de Hoog S."/>
            <person name="Gorbushina A."/>
            <person name="Stielow B."/>
            <person name="Teixiera M."/>
            <person name="Abouelleil A."/>
            <person name="Chapman S.B."/>
            <person name="Priest M."/>
            <person name="Young S.K."/>
            <person name="Wortman J."/>
            <person name="Nusbaum C."/>
            <person name="Birren B."/>
        </authorList>
    </citation>
    <scope>NUCLEOTIDE SEQUENCE [LARGE SCALE GENOMIC DNA]</scope>
    <source>
        <strain evidence="2 3">CBS 89968</strain>
    </source>
</reference>